<gene>
    <name evidence="1" type="ORF">PPRIM_AZ9-3.1.T1070127</name>
</gene>
<reference evidence="1" key="1">
    <citation type="submission" date="2021-01" db="EMBL/GenBank/DDBJ databases">
        <authorList>
            <consortium name="Genoscope - CEA"/>
            <person name="William W."/>
        </authorList>
    </citation>
    <scope>NUCLEOTIDE SEQUENCE</scope>
</reference>
<organism evidence="1 2">
    <name type="scientific">Paramecium primaurelia</name>
    <dbReference type="NCBI Taxonomy" id="5886"/>
    <lineage>
        <taxon>Eukaryota</taxon>
        <taxon>Sar</taxon>
        <taxon>Alveolata</taxon>
        <taxon>Ciliophora</taxon>
        <taxon>Intramacronucleata</taxon>
        <taxon>Oligohymenophorea</taxon>
        <taxon>Peniculida</taxon>
        <taxon>Parameciidae</taxon>
        <taxon>Paramecium</taxon>
    </lineage>
</organism>
<dbReference type="AlphaFoldDB" id="A0A8S1P6R9"/>
<keyword evidence="2" id="KW-1185">Reference proteome</keyword>
<proteinExistence type="predicted"/>
<dbReference type="EMBL" id="CAJJDM010000110">
    <property type="protein sequence ID" value="CAD8098611.1"/>
    <property type="molecule type" value="Genomic_DNA"/>
</dbReference>
<sequence length="95" mass="10912">MKMYFEKNIGQIIQLNEEAPQVEISSKSDYVLLPDLKSMVVNFIDLEIDDDHNELNINQSMYTLSSTAASNNIFPVIRQSLIDESFCLNSECEEF</sequence>
<evidence type="ECO:0000313" key="1">
    <source>
        <dbReference type="EMBL" id="CAD8098611.1"/>
    </source>
</evidence>
<evidence type="ECO:0000313" key="2">
    <source>
        <dbReference type="Proteomes" id="UP000688137"/>
    </source>
</evidence>
<name>A0A8S1P6R9_PARPR</name>
<dbReference type="OMA" id="NSECEEF"/>
<protein>
    <submittedName>
        <fullName evidence="1">Uncharacterized protein</fullName>
    </submittedName>
</protein>
<comment type="caution">
    <text evidence="1">The sequence shown here is derived from an EMBL/GenBank/DDBJ whole genome shotgun (WGS) entry which is preliminary data.</text>
</comment>
<dbReference type="Proteomes" id="UP000688137">
    <property type="component" value="Unassembled WGS sequence"/>
</dbReference>
<accession>A0A8S1P6R9</accession>